<dbReference type="SUPFAM" id="SSF51011">
    <property type="entry name" value="Glycosyl hydrolase domain"/>
    <property type="match status" value="1"/>
</dbReference>
<protein>
    <recommendedName>
        <fullName evidence="2">Glycosyl hydrolase family 13 catalytic domain-containing protein</fullName>
    </recommendedName>
</protein>
<dbReference type="InterPro" id="IPR031984">
    <property type="entry name" value="SLC3A2_N"/>
</dbReference>
<dbReference type="PANTHER" id="PTHR46673:SF3">
    <property type="entry name" value="SOLUTE CARRIER FAMILY 3 (AMINO ACID TRANSPORTER HEAVY CHAIN), MEMBER 2A-RELATED"/>
    <property type="match status" value="1"/>
</dbReference>
<dbReference type="Gene3D" id="3.20.20.80">
    <property type="entry name" value="Glycosidases"/>
    <property type="match status" value="1"/>
</dbReference>
<dbReference type="EMBL" id="JAAGNN010000018">
    <property type="protein sequence ID" value="KAF4077303.1"/>
    <property type="molecule type" value="Genomic_DNA"/>
</dbReference>
<sequence length="506" mass="55885">MSNDAEVDMKDVELNEVDQERRPMTAGNGDANSALAVKNGIVKVKIPDEKESKFTGLSKEELLQVAGTPGWVRARWVLLILFWLGWLGMLAGAIVIIVQAPRCKPLPEMNWWDSGPLYQIGDVDAFAGSSGLKGLEMKIGALGQLKVKGLIVGPIHVSTADKSEDLNLMELAPSAGNLSDLEALIRAAHKKSIAVVLDLTPNYKGSEPWFSKISVTDVTEKVKIATDYWLKKGVDGILLYGVEVSNVAPSVWSSIREIVSNHTKDEEKKVLIGATLANSSDEVNNLLNRTGVDLLLSNVLRGKSGAKIGQVVQDLYSQNGRRLAWNLGHRVEGHLANMVESVTIKLHQLLLLTLPGTPIFNYGDEIGLKDENKTNPVMIWDSSNTNETEKSEVEQRNSLYVFFKAVSELRGKERSLLHGDYVPLYISNSTLAYLRTWDQSERYIVAFNFSPKDHASLQLSHEMLPEEAKVEVSTNKEEMAPGQFVNLAQLKLAPQQAVMLKFPYIA</sequence>
<evidence type="ECO:0000259" key="2">
    <source>
        <dbReference type="SMART" id="SM00642"/>
    </source>
</evidence>
<dbReference type="InterPro" id="IPR013780">
    <property type="entry name" value="Glyco_hydro_b"/>
</dbReference>
<comment type="caution">
    <text evidence="3">The sequence shown here is derived from an EMBL/GenBank/DDBJ whole genome shotgun (WGS) entry which is preliminary data.</text>
</comment>
<reference evidence="3 4" key="1">
    <citation type="submission" date="2020-02" db="EMBL/GenBank/DDBJ databases">
        <title>A chromosome-scale genome assembly of the black bullhead catfish (Ameiurus melas).</title>
        <authorList>
            <person name="Wen M."/>
            <person name="Zham M."/>
            <person name="Cabau C."/>
            <person name="Klopp C."/>
            <person name="Donnadieu C."/>
            <person name="Roques C."/>
            <person name="Bouchez O."/>
            <person name="Lampietro C."/>
            <person name="Jouanno E."/>
            <person name="Herpin A."/>
            <person name="Louis A."/>
            <person name="Berthelot C."/>
            <person name="Parey E."/>
            <person name="Roest-Crollius H."/>
            <person name="Braasch I."/>
            <person name="Postlethwait J."/>
            <person name="Robinson-Rechavi M."/>
            <person name="Echchiki A."/>
            <person name="Begum T."/>
            <person name="Montfort J."/>
            <person name="Schartl M."/>
            <person name="Bobe J."/>
            <person name="Guiguen Y."/>
        </authorList>
    </citation>
    <scope>NUCLEOTIDE SEQUENCE [LARGE SCALE GENOMIC DNA]</scope>
    <source>
        <strain evidence="3">M_S1</strain>
        <tissue evidence="3">Blood</tissue>
    </source>
</reference>
<organism evidence="3 4">
    <name type="scientific">Ameiurus melas</name>
    <name type="common">Black bullhead</name>
    <name type="synonym">Silurus melas</name>
    <dbReference type="NCBI Taxonomy" id="219545"/>
    <lineage>
        <taxon>Eukaryota</taxon>
        <taxon>Metazoa</taxon>
        <taxon>Chordata</taxon>
        <taxon>Craniata</taxon>
        <taxon>Vertebrata</taxon>
        <taxon>Euteleostomi</taxon>
        <taxon>Actinopterygii</taxon>
        <taxon>Neopterygii</taxon>
        <taxon>Teleostei</taxon>
        <taxon>Ostariophysi</taxon>
        <taxon>Siluriformes</taxon>
        <taxon>Ictaluridae</taxon>
        <taxon>Ameiurus</taxon>
    </lineage>
</organism>
<name>A0A7J6A3K3_AMEME</name>
<dbReference type="InterPro" id="IPR042280">
    <property type="entry name" value="SLC3A2"/>
</dbReference>
<dbReference type="GO" id="GO:0016324">
    <property type="term" value="C:apical plasma membrane"/>
    <property type="evidence" value="ECO:0007669"/>
    <property type="project" value="TreeGrafter"/>
</dbReference>
<dbReference type="InterPro" id="IPR017853">
    <property type="entry name" value="GH"/>
</dbReference>
<keyword evidence="1" id="KW-0812">Transmembrane</keyword>
<dbReference type="GO" id="GO:1904273">
    <property type="term" value="P:L-alanine import across plasma membrane"/>
    <property type="evidence" value="ECO:0007669"/>
    <property type="project" value="TreeGrafter"/>
</dbReference>
<dbReference type="GO" id="GO:0005975">
    <property type="term" value="P:carbohydrate metabolic process"/>
    <property type="evidence" value="ECO:0007669"/>
    <property type="project" value="InterPro"/>
</dbReference>
<evidence type="ECO:0000313" key="3">
    <source>
        <dbReference type="EMBL" id="KAF4077303.1"/>
    </source>
</evidence>
<keyword evidence="4" id="KW-1185">Reference proteome</keyword>
<dbReference type="AlphaFoldDB" id="A0A7J6A3K3"/>
<dbReference type="GO" id="GO:0015823">
    <property type="term" value="P:phenylalanine transport"/>
    <property type="evidence" value="ECO:0007669"/>
    <property type="project" value="TreeGrafter"/>
</dbReference>
<evidence type="ECO:0000313" key="4">
    <source>
        <dbReference type="Proteomes" id="UP000593565"/>
    </source>
</evidence>
<dbReference type="Pfam" id="PF16028">
    <property type="entry name" value="SLC3A2_N"/>
    <property type="match status" value="1"/>
</dbReference>
<feature type="transmembrane region" description="Helical" evidence="1">
    <location>
        <begin position="76"/>
        <end position="98"/>
    </location>
</feature>
<dbReference type="OrthoDB" id="1740265at2759"/>
<dbReference type="GO" id="GO:0015190">
    <property type="term" value="F:L-leucine transmembrane transporter activity"/>
    <property type="evidence" value="ECO:0007669"/>
    <property type="project" value="TreeGrafter"/>
</dbReference>
<dbReference type="GO" id="GO:0016323">
    <property type="term" value="C:basolateral plasma membrane"/>
    <property type="evidence" value="ECO:0007669"/>
    <property type="project" value="TreeGrafter"/>
</dbReference>
<evidence type="ECO:0000256" key="1">
    <source>
        <dbReference type="SAM" id="Phobius"/>
    </source>
</evidence>
<dbReference type="InterPro" id="IPR006047">
    <property type="entry name" value="GH13_cat_dom"/>
</dbReference>
<dbReference type="GO" id="GO:0015173">
    <property type="term" value="F:aromatic amino acid transmembrane transporter activity"/>
    <property type="evidence" value="ECO:0007669"/>
    <property type="project" value="TreeGrafter"/>
</dbReference>
<keyword evidence="1" id="KW-0472">Membrane</keyword>
<dbReference type="GO" id="GO:0015180">
    <property type="term" value="F:L-alanine transmembrane transporter activity"/>
    <property type="evidence" value="ECO:0007669"/>
    <property type="project" value="TreeGrafter"/>
</dbReference>
<dbReference type="SMART" id="SM00642">
    <property type="entry name" value="Aamy"/>
    <property type="match status" value="1"/>
</dbReference>
<feature type="domain" description="Glycosyl hydrolase family 13 catalytic" evidence="2">
    <location>
        <begin position="123"/>
        <end position="410"/>
    </location>
</feature>
<dbReference type="GO" id="GO:1903801">
    <property type="term" value="P:L-leucine import across plasma membrane"/>
    <property type="evidence" value="ECO:0007669"/>
    <property type="project" value="TreeGrafter"/>
</dbReference>
<dbReference type="Proteomes" id="UP000593565">
    <property type="component" value="Unassembled WGS sequence"/>
</dbReference>
<accession>A0A7J6A3K3</accession>
<dbReference type="Gene3D" id="2.60.40.1180">
    <property type="entry name" value="Golgi alpha-mannosidase II"/>
    <property type="match status" value="1"/>
</dbReference>
<gene>
    <name evidence="3" type="ORF">AMELA_G00206560</name>
</gene>
<dbReference type="PANTHER" id="PTHR46673">
    <property type="entry name" value="4F2 CELL-SURFACE ANTIGEN HEAVY CHAIN"/>
    <property type="match status" value="1"/>
</dbReference>
<dbReference type="Pfam" id="PF00128">
    <property type="entry name" value="Alpha-amylase"/>
    <property type="match status" value="1"/>
</dbReference>
<keyword evidence="1" id="KW-1133">Transmembrane helix</keyword>
<proteinExistence type="predicted"/>
<dbReference type="SUPFAM" id="SSF51445">
    <property type="entry name" value="(Trans)glycosidases"/>
    <property type="match status" value="1"/>
</dbReference>